<dbReference type="NCBIfam" id="TIGR04294">
    <property type="entry name" value="pre_pil_HX9DG"/>
    <property type="match status" value="1"/>
</dbReference>
<reference evidence="3 4" key="1">
    <citation type="submission" date="2019-02" db="EMBL/GenBank/DDBJ databases">
        <title>Deep-cultivation of Planctomycetes and their phenomic and genomic characterization uncovers novel biology.</title>
        <authorList>
            <person name="Wiegand S."/>
            <person name="Jogler M."/>
            <person name="Boedeker C."/>
            <person name="Pinto D."/>
            <person name="Vollmers J."/>
            <person name="Rivas-Marin E."/>
            <person name="Kohn T."/>
            <person name="Peeters S.H."/>
            <person name="Heuer A."/>
            <person name="Rast P."/>
            <person name="Oberbeckmann S."/>
            <person name="Bunk B."/>
            <person name="Jeske O."/>
            <person name="Meyerdierks A."/>
            <person name="Storesund J.E."/>
            <person name="Kallscheuer N."/>
            <person name="Luecker S."/>
            <person name="Lage O.M."/>
            <person name="Pohl T."/>
            <person name="Merkel B.J."/>
            <person name="Hornburger P."/>
            <person name="Mueller R.-W."/>
            <person name="Bruemmer F."/>
            <person name="Labrenz M."/>
            <person name="Spormann A.M."/>
            <person name="Op den Camp H."/>
            <person name="Overmann J."/>
            <person name="Amann R."/>
            <person name="Jetten M.S.M."/>
            <person name="Mascher T."/>
            <person name="Medema M.H."/>
            <person name="Devos D.P."/>
            <person name="Kaster A.-K."/>
            <person name="Ovreas L."/>
            <person name="Rohde M."/>
            <person name="Galperin M.Y."/>
            <person name="Jogler C."/>
        </authorList>
    </citation>
    <scope>NUCLEOTIDE SEQUENCE [LARGE SCALE GENOMIC DNA]</scope>
    <source>
        <strain evidence="3 4">HG15A2</strain>
    </source>
</reference>
<gene>
    <name evidence="3" type="ORF">HG15A2_42660</name>
</gene>
<dbReference type="AlphaFoldDB" id="A0A517N1B2"/>
<dbReference type="RefSeq" id="WP_218932139.1">
    <property type="nucleotide sequence ID" value="NZ_CP036263.1"/>
</dbReference>
<dbReference type="PROSITE" id="PS00409">
    <property type="entry name" value="PROKAR_NTER_METHYL"/>
    <property type="match status" value="1"/>
</dbReference>
<evidence type="ECO:0000313" key="3">
    <source>
        <dbReference type="EMBL" id="QDT00924.1"/>
    </source>
</evidence>
<evidence type="ECO:0000313" key="4">
    <source>
        <dbReference type="Proteomes" id="UP000319852"/>
    </source>
</evidence>
<keyword evidence="4" id="KW-1185">Reference proteome</keyword>
<dbReference type="InterPro" id="IPR027558">
    <property type="entry name" value="Pre_pil_HX9DG_C"/>
</dbReference>
<dbReference type="PANTHER" id="PTHR30093">
    <property type="entry name" value="GENERAL SECRETION PATHWAY PROTEIN G"/>
    <property type="match status" value="1"/>
</dbReference>
<dbReference type="EMBL" id="CP036263">
    <property type="protein sequence ID" value="QDT00924.1"/>
    <property type="molecule type" value="Genomic_DNA"/>
</dbReference>
<evidence type="ECO:0000259" key="2">
    <source>
        <dbReference type="Pfam" id="PF07596"/>
    </source>
</evidence>
<keyword evidence="1" id="KW-1133">Transmembrane helix</keyword>
<dbReference type="InterPro" id="IPR045584">
    <property type="entry name" value="Pilin-like"/>
</dbReference>
<dbReference type="PANTHER" id="PTHR30093:SF2">
    <property type="entry name" value="TYPE II SECRETION SYSTEM PROTEIN H"/>
    <property type="match status" value="1"/>
</dbReference>
<proteinExistence type="predicted"/>
<dbReference type="Gene3D" id="3.30.700.10">
    <property type="entry name" value="Glycoprotein, Type 4 Pilin"/>
    <property type="match status" value="1"/>
</dbReference>
<feature type="domain" description="DUF1559" evidence="2">
    <location>
        <begin position="56"/>
        <end position="336"/>
    </location>
</feature>
<accession>A0A517N1B2</accession>
<keyword evidence="1" id="KW-0812">Transmembrane</keyword>
<name>A0A517N1B2_9BACT</name>
<keyword evidence="1" id="KW-0472">Membrane</keyword>
<dbReference type="Pfam" id="PF07596">
    <property type="entry name" value="SBP_bac_10"/>
    <property type="match status" value="1"/>
</dbReference>
<dbReference type="Proteomes" id="UP000319852">
    <property type="component" value="Chromosome"/>
</dbReference>
<feature type="transmembrane region" description="Helical" evidence="1">
    <location>
        <begin position="34"/>
        <end position="55"/>
    </location>
</feature>
<evidence type="ECO:0000256" key="1">
    <source>
        <dbReference type="SAM" id="Phobius"/>
    </source>
</evidence>
<dbReference type="InterPro" id="IPR011453">
    <property type="entry name" value="DUF1559"/>
</dbReference>
<dbReference type="Pfam" id="PF07963">
    <property type="entry name" value="N_methyl"/>
    <property type="match status" value="1"/>
</dbReference>
<organism evidence="3 4">
    <name type="scientific">Adhaeretor mobilis</name>
    <dbReference type="NCBI Taxonomy" id="1930276"/>
    <lineage>
        <taxon>Bacteria</taxon>
        <taxon>Pseudomonadati</taxon>
        <taxon>Planctomycetota</taxon>
        <taxon>Planctomycetia</taxon>
        <taxon>Pirellulales</taxon>
        <taxon>Lacipirellulaceae</taxon>
        <taxon>Adhaeretor</taxon>
    </lineage>
</organism>
<dbReference type="KEGG" id="amob:HG15A2_42660"/>
<dbReference type="InterPro" id="IPR012902">
    <property type="entry name" value="N_methyl_site"/>
</dbReference>
<sequence length="356" mass="38768">MDPRRRIARIRKTCWKVDQPAASRCEQWKSGFTLVELLVVIAIIGVLVGLLLPAVQAAREAARRNQCLNQHRQISIGAMNYESAFGHFPPSTDSLDPNAGTTLKHEYSWTVFLLPYVEQQVLWDTIDKSQNWSDPINEIPTKSTLSLVRCPSRGVTEEVNLNGPGGTSGGFGIVQGSELRSHIMAVLGANTEFDATIPNFCTDESSPYTMAKEEQGSSRGTPPCITGNFGPIANSGVIYRYSRTTIGQIEDGTSNTFLVGESAFGDPEADVTRPWICGSTNGKWMYAGKNVAYTINSGDKPGPLRNNVGFGSEHPGGCHFAMSDGSATYFSENVELRVLYNLASRNDGQIIDYGSL</sequence>
<protein>
    <recommendedName>
        <fullName evidence="2">DUF1559 domain-containing protein</fullName>
    </recommendedName>
</protein>
<dbReference type="SUPFAM" id="SSF54523">
    <property type="entry name" value="Pili subunits"/>
    <property type="match status" value="1"/>
</dbReference>
<dbReference type="NCBIfam" id="TIGR02532">
    <property type="entry name" value="IV_pilin_GFxxxE"/>
    <property type="match status" value="1"/>
</dbReference>